<keyword evidence="1" id="KW-1185">Reference proteome</keyword>
<proteinExistence type="predicted"/>
<evidence type="ECO:0000313" key="1">
    <source>
        <dbReference type="Proteomes" id="UP000887565"/>
    </source>
</evidence>
<dbReference type="WBParaSite" id="nRc.2.0.1.t41103-RA">
    <property type="protein sequence ID" value="nRc.2.0.1.t41103-RA"/>
    <property type="gene ID" value="nRc.2.0.1.g41103"/>
</dbReference>
<dbReference type="AlphaFoldDB" id="A0A915KU35"/>
<reference evidence="2" key="1">
    <citation type="submission" date="2022-11" db="UniProtKB">
        <authorList>
            <consortium name="WormBaseParasite"/>
        </authorList>
    </citation>
    <scope>IDENTIFICATION</scope>
</reference>
<name>A0A915KU35_ROMCU</name>
<dbReference type="Proteomes" id="UP000887565">
    <property type="component" value="Unplaced"/>
</dbReference>
<protein>
    <submittedName>
        <fullName evidence="2">Uncharacterized protein</fullName>
    </submittedName>
</protein>
<organism evidence="1 2">
    <name type="scientific">Romanomermis culicivorax</name>
    <name type="common">Nematode worm</name>
    <dbReference type="NCBI Taxonomy" id="13658"/>
    <lineage>
        <taxon>Eukaryota</taxon>
        <taxon>Metazoa</taxon>
        <taxon>Ecdysozoa</taxon>
        <taxon>Nematoda</taxon>
        <taxon>Enoplea</taxon>
        <taxon>Dorylaimia</taxon>
        <taxon>Mermithida</taxon>
        <taxon>Mermithoidea</taxon>
        <taxon>Mermithidae</taxon>
        <taxon>Romanomermis</taxon>
    </lineage>
</organism>
<evidence type="ECO:0000313" key="2">
    <source>
        <dbReference type="WBParaSite" id="nRc.2.0.1.t41103-RA"/>
    </source>
</evidence>
<accession>A0A915KU35</accession>
<sequence length="88" mass="9389">MENVDENDENYVTFIIGSVGVGTLGSVAPVGIDVTNNGVPSALSIPKEPYNIDMRLVIFFLKNSVKALTSSRSSSVLPLTEANISRMS</sequence>